<dbReference type="PROSITE" id="PS51355">
    <property type="entry name" value="GLUTATHIONE_PEROXID_3"/>
    <property type="match status" value="1"/>
</dbReference>
<evidence type="ECO:0008006" key="7">
    <source>
        <dbReference type="Google" id="ProtNLM"/>
    </source>
</evidence>
<dbReference type="GO" id="GO:0004601">
    <property type="term" value="F:peroxidase activity"/>
    <property type="evidence" value="ECO:0007669"/>
    <property type="project" value="UniProtKB-KW"/>
</dbReference>
<dbReference type="GO" id="GO:0006979">
    <property type="term" value="P:response to oxidative stress"/>
    <property type="evidence" value="ECO:0007669"/>
    <property type="project" value="InterPro"/>
</dbReference>
<evidence type="ECO:0000313" key="6">
    <source>
        <dbReference type="Proteomes" id="UP000005207"/>
    </source>
</evidence>
<comment type="similarity">
    <text evidence="1">Belongs to the glutathione peroxidase family.</text>
</comment>
<keyword evidence="3" id="KW-0560">Oxidoreductase</keyword>
<dbReference type="Pfam" id="PF00255">
    <property type="entry name" value="GSHPx"/>
    <property type="match status" value="1"/>
</dbReference>
<reference evidence="5" key="2">
    <citation type="submission" date="2025-09" db="UniProtKB">
        <authorList>
            <consortium name="Ensembl"/>
        </authorList>
    </citation>
    <scope>IDENTIFICATION</scope>
</reference>
<accession>A0A669B1I9</accession>
<keyword evidence="4" id="KW-0812">Transmembrane</keyword>
<keyword evidence="2" id="KW-0575">Peroxidase</keyword>
<evidence type="ECO:0000256" key="2">
    <source>
        <dbReference type="ARBA" id="ARBA00022559"/>
    </source>
</evidence>
<feature type="transmembrane region" description="Helical" evidence="4">
    <location>
        <begin position="12"/>
        <end position="36"/>
    </location>
</feature>
<dbReference type="AlphaFoldDB" id="A0A669B1I9"/>
<dbReference type="SUPFAM" id="SSF52833">
    <property type="entry name" value="Thioredoxin-like"/>
    <property type="match status" value="1"/>
</dbReference>
<reference evidence="5" key="1">
    <citation type="submission" date="2025-08" db="UniProtKB">
        <authorList>
            <consortium name="Ensembl"/>
        </authorList>
    </citation>
    <scope>IDENTIFICATION</scope>
</reference>
<keyword evidence="4" id="KW-1133">Transmembrane helix</keyword>
<keyword evidence="6" id="KW-1185">Reference proteome</keyword>
<sequence>QIITPKSKDPYLCLICTFLIAVGCLLLLTTTCFVYKTSMANKSVYDFSAETLDGQPVPLSNYRGKVLLIVNVATF</sequence>
<dbReference type="Gene3D" id="3.40.30.10">
    <property type="entry name" value="Glutaredoxin"/>
    <property type="match status" value="1"/>
</dbReference>
<dbReference type="InterPro" id="IPR036249">
    <property type="entry name" value="Thioredoxin-like_sf"/>
</dbReference>
<evidence type="ECO:0000256" key="3">
    <source>
        <dbReference type="ARBA" id="ARBA00023002"/>
    </source>
</evidence>
<organism evidence="5 6">
    <name type="scientific">Oreochromis niloticus</name>
    <name type="common">Nile tilapia</name>
    <name type="synonym">Tilapia nilotica</name>
    <dbReference type="NCBI Taxonomy" id="8128"/>
    <lineage>
        <taxon>Eukaryota</taxon>
        <taxon>Metazoa</taxon>
        <taxon>Chordata</taxon>
        <taxon>Craniata</taxon>
        <taxon>Vertebrata</taxon>
        <taxon>Euteleostomi</taxon>
        <taxon>Actinopterygii</taxon>
        <taxon>Neopterygii</taxon>
        <taxon>Teleostei</taxon>
        <taxon>Neoteleostei</taxon>
        <taxon>Acanthomorphata</taxon>
        <taxon>Ovalentaria</taxon>
        <taxon>Cichlomorphae</taxon>
        <taxon>Cichliformes</taxon>
        <taxon>Cichlidae</taxon>
        <taxon>African cichlids</taxon>
        <taxon>Pseudocrenilabrinae</taxon>
        <taxon>Oreochromini</taxon>
        <taxon>Oreochromis</taxon>
    </lineage>
</organism>
<dbReference type="Proteomes" id="UP000005207">
    <property type="component" value="Unplaced"/>
</dbReference>
<evidence type="ECO:0000256" key="1">
    <source>
        <dbReference type="ARBA" id="ARBA00006926"/>
    </source>
</evidence>
<dbReference type="InParanoid" id="A0A669B1I9"/>
<evidence type="ECO:0000256" key="4">
    <source>
        <dbReference type="SAM" id="Phobius"/>
    </source>
</evidence>
<proteinExistence type="inferred from homology"/>
<dbReference type="Ensembl" id="ENSONIT00000060901.1">
    <property type="protein sequence ID" value="ENSONIP00000028388.1"/>
    <property type="gene ID" value="ENSONIG00000036322.1"/>
</dbReference>
<evidence type="ECO:0000313" key="5">
    <source>
        <dbReference type="Ensembl" id="ENSONIP00000028388.1"/>
    </source>
</evidence>
<dbReference type="GeneTree" id="ENSGT00940000177206"/>
<keyword evidence="4" id="KW-0472">Membrane</keyword>
<dbReference type="InterPro" id="IPR000889">
    <property type="entry name" value="Glutathione_peroxidase"/>
</dbReference>
<name>A0A669B1I9_ORENI</name>
<protein>
    <recommendedName>
        <fullName evidence="7">Glutathione peroxidase</fullName>
    </recommendedName>
</protein>